<evidence type="ECO:0000313" key="2">
    <source>
        <dbReference type="Proteomes" id="UP001162483"/>
    </source>
</evidence>
<dbReference type="EMBL" id="CATNWA010011648">
    <property type="protein sequence ID" value="CAI9562104.1"/>
    <property type="molecule type" value="Genomic_DNA"/>
</dbReference>
<sequence length="49" mass="5435">MGTDWWHCWAALIGGTDEGHCWAQVGGTAGRHCWALIIRALTIAGYQHR</sequence>
<comment type="caution">
    <text evidence="1">The sequence shown here is derived from an EMBL/GenBank/DDBJ whole genome shotgun (WGS) entry which is preliminary data.</text>
</comment>
<name>A0ABN9CPP3_9NEOB</name>
<protein>
    <submittedName>
        <fullName evidence="1">Uncharacterized protein</fullName>
    </submittedName>
</protein>
<reference evidence="1" key="1">
    <citation type="submission" date="2023-05" db="EMBL/GenBank/DDBJ databases">
        <authorList>
            <person name="Stuckert A."/>
        </authorList>
    </citation>
    <scope>NUCLEOTIDE SEQUENCE</scope>
</reference>
<gene>
    <name evidence="1" type="ORF">SPARVUS_LOCUS5554743</name>
</gene>
<proteinExistence type="predicted"/>
<organism evidence="1 2">
    <name type="scientific">Staurois parvus</name>
    <dbReference type="NCBI Taxonomy" id="386267"/>
    <lineage>
        <taxon>Eukaryota</taxon>
        <taxon>Metazoa</taxon>
        <taxon>Chordata</taxon>
        <taxon>Craniata</taxon>
        <taxon>Vertebrata</taxon>
        <taxon>Euteleostomi</taxon>
        <taxon>Amphibia</taxon>
        <taxon>Batrachia</taxon>
        <taxon>Anura</taxon>
        <taxon>Neobatrachia</taxon>
        <taxon>Ranoidea</taxon>
        <taxon>Ranidae</taxon>
        <taxon>Staurois</taxon>
    </lineage>
</organism>
<dbReference type="Proteomes" id="UP001162483">
    <property type="component" value="Unassembled WGS sequence"/>
</dbReference>
<keyword evidence="2" id="KW-1185">Reference proteome</keyword>
<evidence type="ECO:0000313" key="1">
    <source>
        <dbReference type="EMBL" id="CAI9562104.1"/>
    </source>
</evidence>
<accession>A0ABN9CPP3</accession>